<feature type="domain" description="Acyl-CoA thioesterase-like C-terminal" evidence="2">
    <location>
        <begin position="156"/>
        <end position="331"/>
    </location>
</feature>
<dbReference type="Proteomes" id="UP000266188">
    <property type="component" value="Unassembled WGS sequence"/>
</dbReference>
<evidence type="ECO:0000313" key="4">
    <source>
        <dbReference type="Proteomes" id="UP000266188"/>
    </source>
</evidence>
<dbReference type="CDD" id="cd03444">
    <property type="entry name" value="Thioesterase_II_repeat1"/>
    <property type="match status" value="1"/>
</dbReference>
<dbReference type="OrthoDB" id="68328at2759"/>
<dbReference type="SUPFAM" id="SSF54637">
    <property type="entry name" value="Thioesterase/thiol ester dehydrase-isomerase"/>
    <property type="match status" value="2"/>
</dbReference>
<dbReference type="GO" id="GO:0005782">
    <property type="term" value="C:peroxisomal matrix"/>
    <property type="evidence" value="ECO:0007669"/>
    <property type="project" value="UniProtKB-SubCell"/>
</dbReference>
<dbReference type="Gene3D" id="3.10.129.10">
    <property type="entry name" value="Hotdog Thioesterase"/>
    <property type="match status" value="2"/>
</dbReference>
<protein>
    <submittedName>
        <fullName evidence="3">Histidine acid phosphatase</fullName>
    </submittedName>
</protein>
<dbReference type="PANTHER" id="PTHR11066">
    <property type="entry name" value="ACYL-COA THIOESTERASE"/>
    <property type="match status" value="1"/>
</dbReference>
<evidence type="ECO:0000259" key="1">
    <source>
        <dbReference type="Pfam" id="PF13622"/>
    </source>
</evidence>
<dbReference type="GO" id="GO:0006637">
    <property type="term" value="P:acyl-CoA metabolic process"/>
    <property type="evidence" value="ECO:0007669"/>
    <property type="project" value="InterPro"/>
</dbReference>
<feature type="domain" description="Acyl-CoA thioesterase-like N-terminal HotDog" evidence="1">
    <location>
        <begin position="41"/>
        <end position="125"/>
    </location>
</feature>
<gene>
    <name evidence="3" type="ORF">PHISCL_00058</name>
</gene>
<organism evidence="3 4">
    <name type="scientific">Aspergillus sclerotialis</name>
    <dbReference type="NCBI Taxonomy" id="2070753"/>
    <lineage>
        <taxon>Eukaryota</taxon>
        <taxon>Fungi</taxon>
        <taxon>Dikarya</taxon>
        <taxon>Ascomycota</taxon>
        <taxon>Pezizomycotina</taxon>
        <taxon>Eurotiomycetes</taxon>
        <taxon>Eurotiomycetidae</taxon>
        <taxon>Eurotiales</taxon>
        <taxon>Aspergillaceae</taxon>
        <taxon>Aspergillus</taxon>
        <taxon>Aspergillus subgen. Polypaecilum</taxon>
    </lineage>
</organism>
<dbReference type="CDD" id="cd03445">
    <property type="entry name" value="Thioesterase_II_repeat2"/>
    <property type="match status" value="1"/>
</dbReference>
<dbReference type="InterPro" id="IPR029069">
    <property type="entry name" value="HotDog_dom_sf"/>
</dbReference>
<dbReference type="STRING" id="2070753.A0A3A2ZZ62"/>
<dbReference type="PANTHER" id="PTHR11066:SF34">
    <property type="entry name" value="ACYL-COENZYME A THIOESTERASE 8"/>
    <property type="match status" value="1"/>
</dbReference>
<dbReference type="InterPro" id="IPR003703">
    <property type="entry name" value="Acyl_CoA_thio"/>
</dbReference>
<dbReference type="AlphaFoldDB" id="A0A3A2ZZ62"/>
<dbReference type="GO" id="GO:0047617">
    <property type="term" value="F:fatty acyl-CoA hydrolase activity"/>
    <property type="evidence" value="ECO:0007669"/>
    <property type="project" value="InterPro"/>
</dbReference>
<dbReference type="InterPro" id="IPR049450">
    <property type="entry name" value="ACOT8-like_C"/>
</dbReference>
<evidence type="ECO:0000313" key="3">
    <source>
        <dbReference type="EMBL" id="RJE27633.1"/>
    </source>
</evidence>
<proteinExistence type="predicted"/>
<reference evidence="4" key="1">
    <citation type="submission" date="2017-02" db="EMBL/GenBank/DDBJ databases">
        <authorList>
            <person name="Tafer H."/>
            <person name="Lopandic K."/>
        </authorList>
    </citation>
    <scope>NUCLEOTIDE SEQUENCE [LARGE SCALE GENOMIC DNA]</scope>
    <source>
        <strain evidence="4">CBS 366.77</strain>
    </source>
</reference>
<name>A0A3A2ZZ62_9EURO</name>
<dbReference type="InterPro" id="IPR049449">
    <property type="entry name" value="TesB_ACOT8-like_N"/>
</dbReference>
<comment type="caution">
    <text evidence="3">The sequence shown here is derived from an EMBL/GenBank/DDBJ whole genome shotgun (WGS) entry which is preliminary data.</text>
</comment>
<dbReference type="EMBL" id="MVGC01000001">
    <property type="protein sequence ID" value="RJE27633.1"/>
    <property type="molecule type" value="Genomic_DNA"/>
</dbReference>
<dbReference type="Pfam" id="PF13622">
    <property type="entry name" value="4HBT_3"/>
    <property type="match status" value="1"/>
</dbReference>
<evidence type="ECO:0000259" key="2">
    <source>
        <dbReference type="Pfam" id="PF20789"/>
    </source>
</evidence>
<dbReference type="Pfam" id="PF20789">
    <property type="entry name" value="4HBT_3C"/>
    <property type="match status" value="1"/>
</dbReference>
<accession>A0A3A2ZZ62</accession>
<keyword evidence="4" id="KW-1185">Reference proteome</keyword>
<sequence>MKGTQPSSTSTNNSKALIEEVLELTPVLGTGPDNFTNVKPLWRPPGNRGIFGGIVIAQTLVAAQKTVAPDFPVRSMHCYFVFAGDGEVPILYHVERLVDTTEYVVRSVSAKQGDRLIFSATLSFTKFDENNAGRVDYSVPPPAVEKPADVGSGWDSGQPFQLVTASFDRTFAKPEIKKFRQWALSRGKISSSGGQQAHLGALAYLTDSFLLGTVYRAHLVRRFSSPTAMQRLQHVKSQPEPDMEALQYFQALADIEKRDLGGNYQTDKEVGMMVSLSHSIYFHNPAVVRADDWLLSEMETPWAGDGRGMVVSRWWSSDGVLIATCVQEGVMRMNESKTLQNSREGKL</sequence>
<dbReference type="GO" id="GO:0009062">
    <property type="term" value="P:fatty acid catabolic process"/>
    <property type="evidence" value="ECO:0007669"/>
    <property type="project" value="TreeGrafter"/>
</dbReference>